<organism evidence="1 2">
    <name type="scientific">Prauserella flavalba</name>
    <dbReference type="NCBI Taxonomy" id="1477506"/>
    <lineage>
        <taxon>Bacteria</taxon>
        <taxon>Bacillati</taxon>
        <taxon>Actinomycetota</taxon>
        <taxon>Actinomycetes</taxon>
        <taxon>Pseudonocardiales</taxon>
        <taxon>Pseudonocardiaceae</taxon>
        <taxon>Prauserella</taxon>
    </lineage>
</organism>
<comment type="caution">
    <text evidence="1">The sequence shown here is derived from an EMBL/GenBank/DDBJ whole genome shotgun (WGS) entry which is preliminary data.</text>
</comment>
<evidence type="ECO:0000313" key="1">
    <source>
        <dbReference type="EMBL" id="PXY33977.1"/>
    </source>
</evidence>
<dbReference type="OrthoDB" id="3556724at2"/>
<dbReference type="EMBL" id="MASU01000006">
    <property type="protein sequence ID" value="PXY33977.1"/>
    <property type="molecule type" value="Genomic_DNA"/>
</dbReference>
<protein>
    <submittedName>
        <fullName evidence="1">Uncharacterized protein</fullName>
    </submittedName>
</protein>
<name>A0A318LKJ8_9PSEU</name>
<evidence type="ECO:0000313" key="2">
    <source>
        <dbReference type="Proteomes" id="UP000247892"/>
    </source>
</evidence>
<accession>A0A318LKJ8</accession>
<gene>
    <name evidence="1" type="ORF">BA062_17340</name>
</gene>
<dbReference type="Proteomes" id="UP000247892">
    <property type="component" value="Unassembled WGS sequence"/>
</dbReference>
<sequence length="83" mass="8644">MNEQTGAMVAALAALGNDLPGVIEGLRAGTLEVSGQHEFAALLIELGEQLDDHADDQARAGNGHYGGYGFSYGESAPRDIDDL</sequence>
<reference evidence="1 2" key="1">
    <citation type="submission" date="2016-07" db="EMBL/GenBank/DDBJ databases">
        <title>Draft genome sequence of Prauserella sp. YIM 121212, isolated from alkaline soil.</title>
        <authorList>
            <person name="Ruckert C."/>
            <person name="Albersmeier A."/>
            <person name="Jiang C.-L."/>
            <person name="Jiang Y."/>
            <person name="Kalinowski J."/>
            <person name="Schneider O."/>
            <person name="Winkler A."/>
            <person name="Zotchev S.B."/>
        </authorList>
    </citation>
    <scope>NUCLEOTIDE SEQUENCE [LARGE SCALE GENOMIC DNA]</scope>
    <source>
        <strain evidence="1 2">YIM 121212</strain>
    </source>
</reference>
<keyword evidence="2" id="KW-1185">Reference proteome</keyword>
<dbReference type="RefSeq" id="WP_110337968.1">
    <property type="nucleotide sequence ID" value="NZ_JBHVKT010000030.1"/>
</dbReference>
<proteinExistence type="predicted"/>
<dbReference type="AlphaFoldDB" id="A0A318LKJ8"/>